<dbReference type="EMBL" id="CP063982">
    <property type="protein sequence ID" value="UOD50404.1"/>
    <property type="molecule type" value="Genomic_DNA"/>
</dbReference>
<dbReference type="Pfam" id="PF13946">
    <property type="entry name" value="DUF4214"/>
    <property type="match status" value="1"/>
</dbReference>
<name>A0ABY4AQS5_9BURK</name>
<dbReference type="InterPro" id="IPR011049">
    <property type="entry name" value="Serralysin-like_metalloprot_C"/>
</dbReference>
<dbReference type="Gene3D" id="1.10.3130.20">
    <property type="entry name" value="Phycobilisome linker domain"/>
    <property type="match status" value="1"/>
</dbReference>
<sequence length="345" mass="37738">MNKAYATNSVWNLRPDDDEDAPVEPVSATNNRLEFQIPYGGVIFKIVATGAFEWSAPITATTQIYGTVSEWKAYLNETLFAEEIFPAGTSANAWQNGSYAFQMSLLSGNDYFAGSPLRHDDSGDGVRGGDGNDVFMGYGSVGESDYFFGEGGIDTSVYQGKLSEYVIVSSDDIWDGRANDGTRASGYRVTDLVSSRDDTDELVGVERLQFSDVTLALDIDGIAAEAYRIYKAAFDRQPDLTGLGFWIKNMDAGMGLEAVAQEFINSAEFIRMYGANPTDEQFVDLLYANVLDRQADQSGYDFWIGALDRGLTRAGLLAEFSESRENVANVAPLIEDGIQYVAFIG</sequence>
<feature type="compositionally biased region" description="Polar residues" evidence="1">
    <location>
        <begin position="1"/>
        <end position="11"/>
    </location>
</feature>
<evidence type="ECO:0000313" key="3">
    <source>
        <dbReference type="EMBL" id="UOD50404.1"/>
    </source>
</evidence>
<feature type="domain" description="DUF4214" evidence="2">
    <location>
        <begin position="260"/>
        <end position="329"/>
    </location>
</feature>
<organism evidence="3 4">
    <name type="scientific">Orrella daihaiensis</name>
    <dbReference type="NCBI Taxonomy" id="2782176"/>
    <lineage>
        <taxon>Bacteria</taxon>
        <taxon>Pseudomonadati</taxon>
        <taxon>Pseudomonadota</taxon>
        <taxon>Betaproteobacteria</taxon>
        <taxon>Burkholderiales</taxon>
        <taxon>Alcaligenaceae</taxon>
        <taxon>Orrella</taxon>
    </lineage>
</organism>
<reference evidence="3 4" key="1">
    <citation type="submission" date="2020-11" db="EMBL/GenBank/DDBJ databases">
        <title>Algicoccus daihaiensis sp.nov., isolated from Daihai Lake in Inner Mongolia.</title>
        <authorList>
            <person name="Kai J."/>
        </authorList>
    </citation>
    <scope>NUCLEOTIDE SEQUENCE [LARGE SCALE GENOMIC DNA]</scope>
    <source>
        <strain evidence="4">f23</strain>
    </source>
</reference>
<proteinExistence type="predicted"/>
<keyword evidence="4" id="KW-1185">Reference proteome</keyword>
<feature type="region of interest" description="Disordered" evidence="1">
    <location>
        <begin position="1"/>
        <end position="25"/>
    </location>
</feature>
<gene>
    <name evidence="3" type="ORF">DHf2319_00195</name>
</gene>
<evidence type="ECO:0000259" key="2">
    <source>
        <dbReference type="Pfam" id="PF13946"/>
    </source>
</evidence>
<dbReference type="Proteomes" id="UP000831607">
    <property type="component" value="Chromosome"/>
</dbReference>
<accession>A0ABY4AQS5</accession>
<evidence type="ECO:0000313" key="4">
    <source>
        <dbReference type="Proteomes" id="UP000831607"/>
    </source>
</evidence>
<evidence type="ECO:0000256" key="1">
    <source>
        <dbReference type="SAM" id="MobiDB-lite"/>
    </source>
</evidence>
<protein>
    <submittedName>
        <fullName evidence="3">DUF4214 domain-containing protein</fullName>
    </submittedName>
</protein>
<dbReference type="RefSeq" id="WP_243478806.1">
    <property type="nucleotide sequence ID" value="NZ_CP063982.1"/>
</dbReference>
<dbReference type="InterPro" id="IPR025282">
    <property type="entry name" value="DUF4214"/>
</dbReference>
<dbReference type="InterPro" id="IPR038255">
    <property type="entry name" value="PBS_linker_sf"/>
</dbReference>
<dbReference type="SUPFAM" id="SSF51120">
    <property type="entry name" value="beta-Roll"/>
    <property type="match status" value="1"/>
</dbReference>